<keyword evidence="3" id="KW-0067">ATP-binding</keyword>
<reference evidence="4" key="1">
    <citation type="journal article" date="2019" name="Int. J. Syst. Evol. Microbiol.">
        <title>The Global Catalogue of Microorganisms (GCM) 10K type strain sequencing project: providing services to taxonomists for standard genome sequencing and annotation.</title>
        <authorList>
            <consortium name="The Broad Institute Genomics Platform"/>
            <consortium name="The Broad Institute Genome Sequencing Center for Infectious Disease"/>
            <person name="Wu L."/>
            <person name="Ma J."/>
        </authorList>
    </citation>
    <scope>NUCLEOTIDE SEQUENCE [LARGE SCALE GENOMIC DNA]</scope>
    <source>
        <strain evidence="4">TBRC 1826</strain>
    </source>
</reference>
<dbReference type="InterPro" id="IPR003594">
    <property type="entry name" value="HATPase_dom"/>
</dbReference>
<keyword evidence="4" id="KW-1185">Reference proteome</keyword>
<feature type="domain" description="Histidine kinase/HSP90-like ATPase" evidence="2">
    <location>
        <begin position="8"/>
        <end position="134"/>
    </location>
</feature>
<evidence type="ECO:0000256" key="1">
    <source>
        <dbReference type="ARBA" id="ARBA00022527"/>
    </source>
</evidence>
<protein>
    <submittedName>
        <fullName evidence="3">ATP-binding protein</fullName>
    </submittedName>
</protein>
<keyword evidence="1" id="KW-0723">Serine/threonine-protein kinase</keyword>
<accession>A0ABV8FUQ6</accession>
<dbReference type="PANTHER" id="PTHR35526">
    <property type="entry name" value="ANTI-SIGMA-F FACTOR RSBW-RELATED"/>
    <property type="match status" value="1"/>
</dbReference>
<organism evidence="3 4">
    <name type="scientific">Nocardiopsis sediminis</name>
    <dbReference type="NCBI Taxonomy" id="1778267"/>
    <lineage>
        <taxon>Bacteria</taxon>
        <taxon>Bacillati</taxon>
        <taxon>Actinomycetota</taxon>
        <taxon>Actinomycetes</taxon>
        <taxon>Streptosporangiales</taxon>
        <taxon>Nocardiopsidaceae</taxon>
        <taxon>Nocardiopsis</taxon>
    </lineage>
</organism>
<dbReference type="SUPFAM" id="SSF55874">
    <property type="entry name" value="ATPase domain of HSP90 chaperone/DNA topoisomerase II/histidine kinase"/>
    <property type="match status" value="1"/>
</dbReference>
<keyword evidence="1" id="KW-0418">Kinase</keyword>
<evidence type="ECO:0000313" key="3">
    <source>
        <dbReference type="EMBL" id="MFC3999890.1"/>
    </source>
</evidence>
<name>A0ABV8FUQ6_9ACTN</name>
<dbReference type="InterPro" id="IPR050267">
    <property type="entry name" value="Anti-sigma-factor_SerPK"/>
</dbReference>
<dbReference type="GO" id="GO:0005524">
    <property type="term" value="F:ATP binding"/>
    <property type="evidence" value="ECO:0007669"/>
    <property type="project" value="UniProtKB-KW"/>
</dbReference>
<keyword evidence="1" id="KW-0808">Transferase</keyword>
<dbReference type="InterPro" id="IPR036890">
    <property type="entry name" value="HATPase_C_sf"/>
</dbReference>
<gene>
    <name evidence="3" type="ORF">ACFOVU_28515</name>
</gene>
<evidence type="ECO:0000313" key="4">
    <source>
        <dbReference type="Proteomes" id="UP001595847"/>
    </source>
</evidence>
<dbReference type="EMBL" id="JBHSBH010000022">
    <property type="protein sequence ID" value="MFC3999890.1"/>
    <property type="molecule type" value="Genomic_DNA"/>
</dbReference>
<proteinExistence type="predicted"/>
<sequence length="176" mass="18504">MPRAVLLPHAPSSVTSARRHLCTDLRACNLDATKVNDAALVLSELLSNALRHAAPLPEPFPPGSVQVSWEVGRDAGGTGSGWLEISVRDGGAETLPRIARPSLSALGGRGLGIVQHIAAKWGTEVDDRVTTVWAVLEVVLEKEEPGDEGFPGSALSGRLGVVGTARRCEVPRFGAF</sequence>
<dbReference type="RefSeq" id="WP_378538560.1">
    <property type="nucleotide sequence ID" value="NZ_JBHSBH010000022.1"/>
</dbReference>
<keyword evidence="3" id="KW-0547">Nucleotide-binding</keyword>
<comment type="caution">
    <text evidence="3">The sequence shown here is derived from an EMBL/GenBank/DDBJ whole genome shotgun (WGS) entry which is preliminary data.</text>
</comment>
<dbReference type="Proteomes" id="UP001595847">
    <property type="component" value="Unassembled WGS sequence"/>
</dbReference>
<dbReference type="CDD" id="cd16936">
    <property type="entry name" value="HATPase_RsbW-like"/>
    <property type="match status" value="1"/>
</dbReference>
<evidence type="ECO:0000259" key="2">
    <source>
        <dbReference type="Pfam" id="PF13581"/>
    </source>
</evidence>
<dbReference type="PANTHER" id="PTHR35526:SF3">
    <property type="entry name" value="ANTI-SIGMA-F FACTOR RSBW"/>
    <property type="match status" value="1"/>
</dbReference>
<dbReference type="Pfam" id="PF13581">
    <property type="entry name" value="HATPase_c_2"/>
    <property type="match status" value="1"/>
</dbReference>
<dbReference type="Gene3D" id="3.30.565.10">
    <property type="entry name" value="Histidine kinase-like ATPase, C-terminal domain"/>
    <property type="match status" value="1"/>
</dbReference>